<evidence type="ECO:0000256" key="1">
    <source>
        <dbReference type="SAM" id="MobiDB-lite"/>
    </source>
</evidence>
<sequence length="66" mass="7032">MTRRESIAVVVLSLIDKKKHGVQIDPCTATNDLWMVSTTSNHDGSGGGSRFGMQAENEEGLISTGP</sequence>
<dbReference type="EMBL" id="JARTCD010000108">
    <property type="protein sequence ID" value="KAJ8652348.1"/>
    <property type="molecule type" value="Genomic_DNA"/>
</dbReference>
<keyword evidence="3" id="KW-1185">Reference proteome</keyword>
<dbReference type="AlphaFoldDB" id="A0AAD7USH6"/>
<dbReference type="Proteomes" id="UP001234581">
    <property type="component" value="Unassembled WGS sequence"/>
</dbReference>
<organism evidence="2 3">
    <name type="scientific">Lichtheimia ornata</name>
    <dbReference type="NCBI Taxonomy" id="688661"/>
    <lineage>
        <taxon>Eukaryota</taxon>
        <taxon>Fungi</taxon>
        <taxon>Fungi incertae sedis</taxon>
        <taxon>Mucoromycota</taxon>
        <taxon>Mucoromycotina</taxon>
        <taxon>Mucoromycetes</taxon>
        <taxon>Mucorales</taxon>
        <taxon>Lichtheimiaceae</taxon>
        <taxon>Lichtheimia</taxon>
    </lineage>
</organism>
<comment type="caution">
    <text evidence="2">The sequence shown here is derived from an EMBL/GenBank/DDBJ whole genome shotgun (WGS) entry which is preliminary data.</text>
</comment>
<accession>A0AAD7USH6</accession>
<evidence type="ECO:0000313" key="2">
    <source>
        <dbReference type="EMBL" id="KAJ8652348.1"/>
    </source>
</evidence>
<name>A0AAD7USH6_9FUNG</name>
<reference evidence="2 3" key="1">
    <citation type="submission" date="2023-03" db="EMBL/GenBank/DDBJ databases">
        <title>Genome sequence of Lichtheimia ornata CBS 291.66.</title>
        <authorList>
            <person name="Mohabir J.T."/>
            <person name="Shea T.P."/>
            <person name="Kurbessoian T."/>
            <person name="Berby B."/>
            <person name="Fontaine J."/>
            <person name="Livny J."/>
            <person name="Gnirke A."/>
            <person name="Stajich J.E."/>
            <person name="Cuomo C.A."/>
        </authorList>
    </citation>
    <scope>NUCLEOTIDE SEQUENCE [LARGE SCALE GENOMIC DNA]</scope>
    <source>
        <strain evidence="2">CBS 291.66</strain>
    </source>
</reference>
<feature type="region of interest" description="Disordered" evidence="1">
    <location>
        <begin position="39"/>
        <end position="66"/>
    </location>
</feature>
<evidence type="ECO:0000313" key="3">
    <source>
        <dbReference type="Proteomes" id="UP001234581"/>
    </source>
</evidence>
<proteinExistence type="predicted"/>
<gene>
    <name evidence="2" type="ORF">O0I10_012019</name>
</gene>
<dbReference type="RefSeq" id="XP_058337262.1">
    <property type="nucleotide sequence ID" value="XM_058491968.1"/>
</dbReference>
<protein>
    <submittedName>
        <fullName evidence="2">Uncharacterized protein</fullName>
    </submittedName>
</protein>
<dbReference type="GeneID" id="83219408"/>